<organism evidence="5 6">
    <name type="scientific">Palleronia marisminoris</name>
    <dbReference type="NCBI Taxonomy" id="315423"/>
    <lineage>
        <taxon>Bacteria</taxon>
        <taxon>Pseudomonadati</taxon>
        <taxon>Pseudomonadota</taxon>
        <taxon>Alphaproteobacteria</taxon>
        <taxon>Rhodobacterales</taxon>
        <taxon>Roseobacteraceae</taxon>
        <taxon>Palleronia</taxon>
    </lineage>
</organism>
<evidence type="ECO:0000313" key="6">
    <source>
        <dbReference type="Proteomes" id="UP000193870"/>
    </source>
</evidence>
<dbReference type="OrthoDB" id="9787227at2"/>
<dbReference type="PANTHER" id="PTHR24220">
    <property type="entry name" value="IMPORT ATP-BINDING PROTEIN"/>
    <property type="match status" value="1"/>
</dbReference>
<evidence type="ECO:0000313" key="5">
    <source>
        <dbReference type="EMBL" id="SLN24503.1"/>
    </source>
</evidence>
<dbReference type="GO" id="GO:0005524">
    <property type="term" value="F:ATP binding"/>
    <property type="evidence" value="ECO:0007669"/>
    <property type="project" value="UniProtKB-KW"/>
</dbReference>
<dbReference type="GO" id="GO:0016887">
    <property type="term" value="F:ATP hydrolysis activity"/>
    <property type="evidence" value="ECO:0007669"/>
    <property type="project" value="InterPro"/>
</dbReference>
<proteinExistence type="inferred from homology"/>
<dbReference type="GO" id="GO:0022857">
    <property type="term" value="F:transmembrane transporter activity"/>
    <property type="evidence" value="ECO:0007669"/>
    <property type="project" value="TreeGrafter"/>
</dbReference>
<feature type="domain" description="ABC transporter" evidence="4">
    <location>
        <begin position="8"/>
        <end position="227"/>
    </location>
</feature>
<dbReference type="InterPro" id="IPR017871">
    <property type="entry name" value="ABC_transporter-like_CS"/>
</dbReference>
<dbReference type="Pfam" id="PF00005">
    <property type="entry name" value="ABC_tran"/>
    <property type="match status" value="1"/>
</dbReference>
<evidence type="ECO:0000256" key="3">
    <source>
        <dbReference type="ARBA" id="ARBA00022840"/>
    </source>
</evidence>
<dbReference type="EMBL" id="FWFV01000002">
    <property type="protein sequence ID" value="SLN24503.1"/>
    <property type="molecule type" value="Genomic_DNA"/>
</dbReference>
<keyword evidence="2" id="KW-0547">Nucleotide-binding</keyword>
<protein>
    <submittedName>
        <fullName evidence="5">Putative ABC transporter ATP-binding protein/MT1014</fullName>
    </submittedName>
</protein>
<gene>
    <name evidence="5" type="ORF">PAM7066_00867</name>
</gene>
<dbReference type="PROSITE" id="PS00211">
    <property type="entry name" value="ABC_TRANSPORTER_1"/>
    <property type="match status" value="1"/>
</dbReference>
<evidence type="ECO:0000256" key="1">
    <source>
        <dbReference type="ARBA" id="ARBA00005417"/>
    </source>
</evidence>
<dbReference type="STRING" id="315423.SAMN04488020_102414"/>
<dbReference type="PROSITE" id="PS50893">
    <property type="entry name" value="ABC_TRANSPORTER_2"/>
    <property type="match status" value="1"/>
</dbReference>
<sequence>MGGEGLPLAIEDLEVRSTDGRVLLSVPRLELPAGGTLGIRGPSGAGKSTLLFALAGLQDRMTGRIRWGDTDLGALRSGPRTAFRALHVGIVFQDFLLFEELGPLANASLAAMYRPRAERPGIRDRARRLLRRFGVDEDGRTVPTLSGGERQRVAVARAMSGDAAILLADEPTANLDRDTGERLLADLLARVRENGTTLVAVSHDDRLLARMDRVVKIVDGQMVSAHA</sequence>
<evidence type="ECO:0000259" key="4">
    <source>
        <dbReference type="PROSITE" id="PS50893"/>
    </source>
</evidence>
<name>A0A1Y5RT14_9RHOB</name>
<dbReference type="Proteomes" id="UP000193870">
    <property type="component" value="Unassembled WGS sequence"/>
</dbReference>
<evidence type="ECO:0000256" key="2">
    <source>
        <dbReference type="ARBA" id="ARBA00022741"/>
    </source>
</evidence>
<dbReference type="InterPro" id="IPR003593">
    <property type="entry name" value="AAA+_ATPase"/>
</dbReference>
<reference evidence="5 6" key="1">
    <citation type="submission" date="2017-03" db="EMBL/GenBank/DDBJ databases">
        <authorList>
            <person name="Afonso C.L."/>
            <person name="Miller P.J."/>
            <person name="Scott M.A."/>
            <person name="Spackman E."/>
            <person name="Goraichik I."/>
            <person name="Dimitrov K.M."/>
            <person name="Suarez D.L."/>
            <person name="Swayne D.E."/>
        </authorList>
    </citation>
    <scope>NUCLEOTIDE SEQUENCE [LARGE SCALE GENOMIC DNA]</scope>
    <source>
        <strain evidence="5 6">CECT 7066</strain>
    </source>
</reference>
<accession>A0A1Y5RT14</accession>
<keyword evidence="3 5" id="KW-0067">ATP-binding</keyword>
<dbReference type="AlphaFoldDB" id="A0A1Y5RT14"/>
<dbReference type="InterPro" id="IPR015854">
    <property type="entry name" value="ABC_transpr_LolD-like"/>
</dbReference>
<dbReference type="Gene3D" id="3.40.50.300">
    <property type="entry name" value="P-loop containing nucleotide triphosphate hydrolases"/>
    <property type="match status" value="1"/>
</dbReference>
<dbReference type="PANTHER" id="PTHR24220:SF689">
    <property type="entry name" value="LIPOPROTEIN-RELEASING SYSTEM ATP-BINDING PROTEIN LOLD"/>
    <property type="match status" value="1"/>
</dbReference>
<comment type="similarity">
    <text evidence="1">Belongs to the ABC transporter superfamily.</text>
</comment>
<dbReference type="GO" id="GO:0005886">
    <property type="term" value="C:plasma membrane"/>
    <property type="evidence" value="ECO:0007669"/>
    <property type="project" value="TreeGrafter"/>
</dbReference>
<dbReference type="InterPro" id="IPR027417">
    <property type="entry name" value="P-loop_NTPase"/>
</dbReference>
<keyword evidence="6" id="KW-1185">Reference proteome</keyword>
<dbReference type="InterPro" id="IPR003439">
    <property type="entry name" value="ABC_transporter-like_ATP-bd"/>
</dbReference>
<dbReference type="RefSeq" id="WP_085852905.1">
    <property type="nucleotide sequence ID" value="NZ_FOPF01000002.1"/>
</dbReference>
<dbReference type="SUPFAM" id="SSF52540">
    <property type="entry name" value="P-loop containing nucleoside triphosphate hydrolases"/>
    <property type="match status" value="1"/>
</dbReference>
<dbReference type="SMART" id="SM00382">
    <property type="entry name" value="AAA"/>
    <property type="match status" value="1"/>
</dbReference>